<feature type="domain" description="RagB/SusD" evidence="6">
    <location>
        <begin position="354"/>
        <end position="558"/>
    </location>
</feature>
<dbReference type="EMBL" id="AP028055">
    <property type="protein sequence ID" value="BEG97917.1"/>
    <property type="molecule type" value="Genomic_DNA"/>
</dbReference>
<evidence type="ECO:0000313" key="9">
    <source>
        <dbReference type="Proteomes" id="UP001496674"/>
    </source>
</evidence>
<gene>
    <name evidence="8" type="ORF">BSYN_01820</name>
</gene>
<dbReference type="InterPro" id="IPR033985">
    <property type="entry name" value="SusD-like_N"/>
</dbReference>
<accession>A0ABM8IA51</accession>
<name>A0ABM8IA51_9BACE</name>
<protein>
    <submittedName>
        <fullName evidence="8">Membrane protein</fullName>
    </submittedName>
</protein>
<evidence type="ECO:0000256" key="3">
    <source>
        <dbReference type="ARBA" id="ARBA00022729"/>
    </source>
</evidence>
<dbReference type="RefSeq" id="WP_353332399.1">
    <property type="nucleotide sequence ID" value="NZ_AP028055.1"/>
</dbReference>
<comment type="subcellular location">
    <subcellularLocation>
        <location evidence="1">Cell outer membrane</location>
    </subcellularLocation>
</comment>
<keyword evidence="3" id="KW-0732">Signal</keyword>
<evidence type="ECO:0000256" key="4">
    <source>
        <dbReference type="ARBA" id="ARBA00023136"/>
    </source>
</evidence>
<comment type="similarity">
    <text evidence="2">Belongs to the SusD family.</text>
</comment>
<evidence type="ECO:0000256" key="2">
    <source>
        <dbReference type="ARBA" id="ARBA00006275"/>
    </source>
</evidence>
<evidence type="ECO:0000313" key="8">
    <source>
        <dbReference type="EMBL" id="BEG97917.1"/>
    </source>
</evidence>
<reference evidence="8 9" key="1">
    <citation type="submission" date="2023-04" db="EMBL/GenBank/DDBJ databases">
        <title>Draft genome sequence of acteroides sedimenti strain YN3PY1.</title>
        <authorList>
            <person name="Yoshida N."/>
        </authorList>
    </citation>
    <scope>NUCLEOTIDE SEQUENCE [LARGE SCALE GENOMIC DNA]</scope>
    <source>
        <strain evidence="8 9">YN3PY1</strain>
    </source>
</reference>
<dbReference type="Pfam" id="PF07980">
    <property type="entry name" value="SusD_RagB"/>
    <property type="match status" value="1"/>
</dbReference>
<feature type="domain" description="SusD-like N-terminal" evidence="7">
    <location>
        <begin position="50"/>
        <end position="232"/>
    </location>
</feature>
<dbReference type="InterPro" id="IPR012944">
    <property type="entry name" value="SusD_RagB_dom"/>
</dbReference>
<dbReference type="CDD" id="cd08977">
    <property type="entry name" value="SusD"/>
    <property type="match status" value="1"/>
</dbReference>
<dbReference type="Gene3D" id="1.25.40.390">
    <property type="match status" value="1"/>
</dbReference>
<dbReference type="Proteomes" id="UP001496674">
    <property type="component" value="Chromosome"/>
</dbReference>
<evidence type="ECO:0000259" key="7">
    <source>
        <dbReference type="Pfam" id="PF14322"/>
    </source>
</evidence>
<evidence type="ECO:0000259" key="6">
    <source>
        <dbReference type="Pfam" id="PF07980"/>
    </source>
</evidence>
<proteinExistence type="inferred from homology"/>
<evidence type="ECO:0000256" key="5">
    <source>
        <dbReference type="ARBA" id="ARBA00023237"/>
    </source>
</evidence>
<sequence>MKTLNKCKAYKKIGKLMFVAAFMGLATSCNDQLKEEVFNFYDVNEYFKDTENLDMAVNGVYETFSNISTYGQYWMVYDTDTDISHIQGASIGHVARDLGHYNAYATHSWLQESWQLYYRGIDRANTILERCGDVTLKGEAADTIKYKKLVAQTKCLRAMCYFDLVRLFGDVPFKLNASKDGDDFKLPKTDRNVIYDQIFKDFEEAIPDLQWRDAEERINKGAAMGLLARAYMFRGGYSLYGSGLVGEMKRSDNYKEYYQKAQTVLNELVDSNQHGLLSSYERVFRNMCEQVYDPFENICEIAFFTPTGQPLGASVMGTYNGPSIAQTSIYGRANSFIKTHHFFYDTYESGDLRRSVAIATFQISNTDAATNTTSEIPRSKSYTWAPGKWRRNWHTGAVKDNNNTDVNVVLLRYSDVLLMLAEVENELNNGPTAKAIECVNQVRRRAFGLPYKTADAVRDLKVTDFADKNAFFDYLFKERARELCFEGGRRLDLVRWNLLGKAIMDTKTKFDEAMASKLFGKYSFLAGERYTAGKHELYPIPDYDIRETKGLIIQNPGY</sequence>
<keyword evidence="4" id="KW-0472">Membrane</keyword>
<evidence type="ECO:0000256" key="1">
    <source>
        <dbReference type="ARBA" id="ARBA00004442"/>
    </source>
</evidence>
<dbReference type="SUPFAM" id="SSF48452">
    <property type="entry name" value="TPR-like"/>
    <property type="match status" value="1"/>
</dbReference>
<organism evidence="8 9">
    <name type="scientific">Bacteroides sedimenti</name>
    <dbReference type="NCBI Taxonomy" id="2136147"/>
    <lineage>
        <taxon>Bacteria</taxon>
        <taxon>Pseudomonadati</taxon>
        <taxon>Bacteroidota</taxon>
        <taxon>Bacteroidia</taxon>
        <taxon>Bacteroidales</taxon>
        <taxon>Bacteroidaceae</taxon>
        <taxon>Bacteroides</taxon>
    </lineage>
</organism>
<keyword evidence="5" id="KW-0998">Cell outer membrane</keyword>
<keyword evidence="9" id="KW-1185">Reference proteome</keyword>
<dbReference type="PROSITE" id="PS51257">
    <property type="entry name" value="PROKAR_LIPOPROTEIN"/>
    <property type="match status" value="1"/>
</dbReference>
<dbReference type="Pfam" id="PF14322">
    <property type="entry name" value="SusD-like_3"/>
    <property type="match status" value="1"/>
</dbReference>
<dbReference type="InterPro" id="IPR011990">
    <property type="entry name" value="TPR-like_helical_dom_sf"/>
</dbReference>